<comment type="caution">
    <text evidence="2">The sequence shown here is derived from an EMBL/GenBank/DDBJ whole genome shotgun (WGS) entry which is preliminary data.</text>
</comment>
<feature type="compositionally biased region" description="Basic and acidic residues" evidence="1">
    <location>
        <begin position="1"/>
        <end position="13"/>
    </location>
</feature>
<evidence type="ECO:0000313" key="3">
    <source>
        <dbReference type="Proteomes" id="UP000187013"/>
    </source>
</evidence>
<evidence type="ECO:0000256" key="1">
    <source>
        <dbReference type="SAM" id="MobiDB-lite"/>
    </source>
</evidence>
<feature type="compositionally biased region" description="Polar residues" evidence="1">
    <location>
        <begin position="14"/>
        <end position="41"/>
    </location>
</feature>
<name>A0A1Q3A7S1_ZYGRO</name>
<dbReference type="AlphaFoldDB" id="A0A1Q3A7S1"/>
<sequence length="205" mass="23275">MGLDKTPRFKERNSNSFRKLQKSQGKSQESIKPNLKVNSSAHMKFAALPDRELENSKQPFSPTIDVKLSPRPTESSGGSAAKPLSLKEQIKTLEPINEIPNEKVEKLAESIKGPFTESEVQELLLSYTYTSGMIDSGGLSSGVVGKRKAYLKSQFRKIWTSVALKAVDSIDKLQSKLYEYFWLCAIYLNVWFPKLTSLFRYVFYY</sequence>
<dbReference type="EMBL" id="BDGX01000032">
    <property type="protein sequence ID" value="GAV51786.1"/>
    <property type="molecule type" value="Genomic_DNA"/>
</dbReference>
<dbReference type="Proteomes" id="UP000187013">
    <property type="component" value="Unassembled WGS sequence"/>
</dbReference>
<reference evidence="2 3" key="1">
    <citation type="submission" date="2016-08" db="EMBL/GenBank/DDBJ databases">
        <title>Draft genome sequence of allopolyploid Zygosaccharomyces rouxii.</title>
        <authorList>
            <person name="Watanabe J."/>
            <person name="Uehara K."/>
            <person name="Mogi Y."/>
            <person name="Tsukioka Y."/>
        </authorList>
    </citation>
    <scope>NUCLEOTIDE SEQUENCE [LARGE SCALE GENOMIC DNA]</scope>
    <source>
        <strain evidence="2 3">NBRC 110957</strain>
    </source>
</reference>
<dbReference type="OrthoDB" id="4070395at2759"/>
<feature type="region of interest" description="Disordered" evidence="1">
    <location>
        <begin position="1"/>
        <end position="82"/>
    </location>
</feature>
<evidence type="ECO:0000313" key="2">
    <source>
        <dbReference type="EMBL" id="GAV51786.1"/>
    </source>
</evidence>
<organism evidence="2 3">
    <name type="scientific">Zygosaccharomyces rouxii</name>
    <dbReference type="NCBI Taxonomy" id="4956"/>
    <lineage>
        <taxon>Eukaryota</taxon>
        <taxon>Fungi</taxon>
        <taxon>Dikarya</taxon>
        <taxon>Ascomycota</taxon>
        <taxon>Saccharomycotina</taxon>
        <taxon>Saccharomycetes</taxon>
        <taxon>Saccharomycetales</taxon>
        <taxon>Saccharomycetaceae</taxon>
        <taxon>Zygosaccharomyces</taxon>
    </lineage>
</organism>
<protein>
    <submittedName>
        <fullName evidence="2">Uncharacterized protein</fullName>
    </submittedName>
</protein>
<proteinExistence type="predicted"/>
<gene>
    <name evidence="2" type="ORF">ZYGR_0AF02570</name>
</gene>
<accession>A0A1Q3A7S1</accession>